<dbReference type="Proteomes" id="UP000193431">
    <property type="component" value="Chromosome"/>
</dbReference>
<keyword evidence="3" id="KW-1185">Reference proteome</keyword>
<dbReference type="OrthoDB" id="955522at2"/>
<evidence type="ECO:0008006" key="4">
    <source>
        <dbReference type="Google" id="ProtNLM"/>
    </source>
</evidence>
<feature type="signal peptide" evidence="1">
    <location>
        <begin position="1"/>
        <end position="21"/>
    </location>
</feature>
<sequence>MKKLYFILPVLFLMTAYSCDSDDQDTDVDSNILQGTWEIRTTLADPGDGSGTFQVDNSGKRLTFDGNGTVSSNFGMCFGASSSSSDRTGSYNEMDNTIMASVGNCQATYTLADGTLQINYFCIEACSERYAKIAD</sequence>
<proteinExistence type="predicted"/>
<name>A0A1W6MHA8_9FLAO</name>
<dbReference type="RefSeq" id="WP_085765776.1">
    <property type="nucleotide sequence ID" value="NZ_CP019344.1"/>
</dbReference>
<evidence type="ECO:0000313" key="2">
    <source>
        <dbReference type="EMBL" id="ARN76975.1"/>
    </source>
</evidence>
<keyword evidence="1" id="KW-0732">Signal</keyword>
<accession>A0A1W6MHA8</accession>
<protein>
    <recommendedName>
        <fullName evidence="4">Lipocalin-like domain-containing protein</fullName>
    </recommendedName>
</protein>
<feature type="chain" id="PRO_5012822974" description="Lipocalin-like domain-containing protein" evidence="1">
    <location>
        <begin position="22"/>
        <end position="135"/>
    </location>
</feature>
<evidence type="ECO:0000256" key="1">
    <source>
        <dbReference type="SAM" id="SignalP"/>
    </source>
</evidence>
<reference evidence="2 3" key="1">
    <citation type="submission" date="2016-11" db="EMBL/GenBank/DDBJ databases">
        <title>Trade-off between light-utilization and light-protection in marine flavobacteria.</title>
        <authorList>
            <person name="Kumagai Y."/>
        </authorList>
    </citation>
    <scope>NUCLEOTIDE SEQUENCE [LARGE SCALE GENOMIC DNA]</scope>
    <source>
        <strain evidence="2 3">JCM 13191</strain>
    </source>
</reference>
<evidence type="ECO:0000313" key="3">
    <source>
        <dbReference type="Proteomes" id="UP000193431"/>
    </source>
</evidence>
<dbReference type="PROSITE" id="PS51257">
    <property type="entry name" value="PROKAR_LIPOPROTEIN"/>
    <property type="match status" value="1"/>
</dbReference>
<dbReference type="AlphaFoldDB" id="A0A1W6MHA8"/>
<organism evidence="2 3">
    <name type="scientific">Nonlabens spongiae</name>
    <dbReference type="NCBI Taxonomy" id="331648"/>
    <lineage>
        <taxon>Bacteria</taxon>
        <taxon>Pseudomonadati</taxon>
        <taxon>Bacteroidota</taxon>
        <taxon>Flavobacteriia</taxon>
        <taxon>Flavobacteriales</taxon>
        <taxon>Flavobacteriaceae</taxon>
        <taxon>Nonlabens</taxon>
    </lineage>
</organism>
<gene>
    <name evidence="2" type="ORF">BST97_02580</name>
</gene>
<dbReference type="EMBL" id="CP019344">
    <property type="protein sequence ID" value="ARN76975.1"/>
    <property type="molecule type" value="Genomic_DNA"/>
</dbReference>